<reference evidence="1" key="1">
    <citation type="submission" date="2021-08" db="EMBL/GenBank/DDBJ databases">
        <authorList>
            <person name="Misof B."/>
            <person name="Oliver O."/>
            <person name="Podsiadlowski L."/>
            <person name="Donath A."/>
            <person name="Peters R."/>
            <person name="Mayer C."/>
            <person name="Rust J."/>
            <person name="Gunkel S."/>
            <person name="Lesny P."/>
            <person name="Martin S."/>
            <person name="Oeyen J.P."/>
            <person name="Petersen M."/>
            <person name="Panagiotis P."/>
            <person name="Wilbrandt J."/>
            <person name="Tanja T."/>
        </authorList>
    </citation>
    <scope>NUCLEOTIDE SEQUENCE</scope>
    <source>
        <strain evidence="1">GBR_01_08_01A</strain>
        <tissue evidence="1">Thorax + abdomen</tissue>
    </source>
</reference>
<accession>A0AAD9RLX2</accession>
<reference evidence="1" key="2">
    <citation type="journal article" date="2023" name="Commun. Biol.">
        <title>Intrasexual cuticular hydrocarbon dimorphism in a wasp sheds light on hydrocarbon biosynthesis genes in Hymenoptera.</title>
        <authorList>
            <person name="Moris V.C."/>
            <person name="Podsiadlowski L."/>
            <person name="Martin S."/>
            <person name="Oeyen J.P."/>
            <person name="Donath A."/>
            <person name="Petersen M."/>
            <person name="Wilbrandt J."/>
            <person name="Misof B."/>
            <person name="Liedtke D."/>
            <person name="Thamm M."/>
            <person name="Scheiner R."/>
            <person name="Schmitt T."/>
            <person name="Niehuis O."/>
        </authorList>
    </citation>
    <scope>NUCLEOTIDE SEQUENCE</scope>
    <source>
        <strain evidence="1">GBR_01_08_01A</strain>
    </source>
</reference>
<evidence type="ECO:0000313" key="2">
    <source>
        <dbReference type="Proteomes" id="UP001258017"/>
    </source>
</evidence>
<organism evidence="1 2">
    <name type="scientific">Odynerus spinipes</name>
    <dbReference type="NCBI Taxonomy" id="1348599"/>
    <lineage>
        <taxon>Eukaryota</taxon>
        <taxon>Metazoa</taxon>
        <taxon>Ecdysozoa</taxon>
        <taxon>Arthropoda</taxon>
        <taxon>Hexapoda</taxon>
        <taxon>Insecta</taxon>
        <taxon>Pterygota</taxon>
        <taxon>Neoptera</taxon>
        <taxon>Endopterygota</taxon>
        <taxon>Hymenoptera</taxon>
        <taxon>Apocrita</taxon>
        <taxon>Aculeata</taxon>
        <taxon>Vespoidea</taxon>
        <taxon>Vespidae</taxon>
        <taxon>Eumeninae</taxon>
        <taxon>Odynerus</taxon>
    </lineage>
</organism>
<name>A0AAD9RLX2_9HYME</name>
<keyword evidence="2" id="KW-1185">Reference proteome</keyword>
<sequence length="83" mass="10007">MKLKYKLKEFNNLLLGKSYHDPKVVTRRTETDYPNITKRNKMTVMCSKNDQKKERMKRDRGINDLVICSTYEPSRSNFYTPWL</sequence>
<comment type="caution">
    <text evidence="1">The sequence shown here is derived from an EMBL/GenBank/DDBJ whole genome shotgun (WGS) entry which is preliminary data.</text>
</comment>
<dbReference type="Proteomes" id="UP001258017">
    <property type="component" value="Unassembled WGS sequence"/>
</dbReference>
<proteinExistence type="predicted"/>
<evidence type="ECO:0000313" key="1">
    <source>
        <dbReference type="EMBL" id="KAK2582172.1"/>
    </source>
</evidence>
<protein>
    <submittedName>
        <fullName evidence="1">Uncharacterized protein</fullName>
    </submittedName>
</protein>
<gene>
    <name evidence="1" type="ORF">KPH14_004529</name>
</gene>
<dbReference type="AlphaFoldDB" id="A0AAD9RLX2"/>
<dbReference type="EMBL" id="JAIFRP010000031">
    <property type="protein sequence ID" value="KAK2582172.1"/>
    <property type="molecule type" value="Genomic_DNA"/>
</dbReference>